<dbReference type="CDD" id="cd03250">
    <property type="entry name" value="ABCC_MRP_domain1"/>
    <property type="match status" value="1"/>
</dbReference>
<dbReference type="PROSITE" id="PS00211">
    <property type="entry name" value="ABC_TRANSPORTER_1"/>
    <property type="match status" value="2"/>
</dbReference>
<dbReference type="SMART" id="SM00382">
    <property type="entry name" value="AAA"/>
    <property type="match status" value="2"/>
</dbReference>
<dbReference type="Proteomes" id="UP000241587">
    <property type="component" value="Unassembled WGS sequence"/>
</dbReference>
<feature type="transmembrane region" description="Helical" evidence="9">
    <location>
        <begin position="99"/>
        <end position="121"/>
    </location>
</feature>
<evidence type="ECO:0000256" key="5">
    <source>
        <dbReference type="ARBA" id="ARBA00022741"/>
    </source>
</evidence>
<dbReference type="InterPro" id="IPR056227">
    <property type="entry name" value="TMD0_ABC"/>
</dbReference>
<feature type="transmembrane region" description="Helical" evidence="9">
    <location>
        <begin position="413"/>
        <end position="435"/>
    </location>
</feature>
<dbReference type="GO" id="GO:0140359">
    <property type="term" value="F:ABC-type transporter activity"/>
    <property type="evidence" value="ECO:0007669"/>
    <property type="project" value="InterPro"/>
</dbReference>
<dbReference type="CDD" id="cd18580">
    <property type="entry name" value="ABC_6TM_ABCC_D2"/>
    <property type="match status" value="1"/>
</dbReference>
<dbReference type="OrthoDB" id="6500128at2759"/>
<name>A0A2T4GZ02_FUSCU</name>
<dbReference type="FunFam" id="1.20.1560.10:FF:000066">
    <property type="entry name" value="ABC multidrug transporter (Eurofung)"/>
    <property type="match status" value="1"/>
</dbReference>
<feature type="domain" description="ABC transmembrane type-1" evidence="11">
    <location>
        <begin position="906"/>
        <end position="1139"/>
    </location>
</feature>
<dbReference type="PROSITE" id="PS50893">
    <property type="entry name" value="ABC_TRANSPORTER_2"/>
    <property type="match status" value="2"/>
</dbReference>
<feature type="transmembrane region" description="Helical" evidence="9">
    <location>
        <begin position="535"/>
        <end position="556"/>
    </location>
</feature>
<feature type="transmembrane region" description="Helical" evidence="9">
    <location>
        <begin position="67"/>
        <end position="87"/>
    </location>
</feature>
<evidence type="ECO:0000256" key="8">
    <source>
        <dbReference type="ARBA" id="ARBA00023136"/>
    </source>
</evidence>
<keyword evidence="13" id="KW-1185">Reference proteome</keyword>
<feature type="transmembrane region" description="Helical" evidence="9">
    <location>
        <begin position="160"/>
        <end position="182"/>
    </location>
</feature>
<evidence type="ECO:0000259" key="10">
    <source>
        <dbReference type="PROSITE" id="PS50893"/>
    </source>
</evidence>
<dbReference type="InterPro" id="IPR003439">
    <property type="entry name" value="ABC_transporter-like_ATP-bd"/>
</dbReference>
<evidence type="ECO:0000256" key="3">
    <source>
        <dbReference type="ARBA" id="ARBA00022475"/>
    </source>
</evidence>
<dbReference type="InterPro" id="IPR003593">
    <property type="entry name" value="AAA+_ATPase"/>
</dbReference>
<dbReference type="InterPro" id="IPR027417">
    <property type="entry name" value="P-loop_NTPase"/>
</dbReference>
<keyword evidence="2" id="KW-0813">Transport</keyword>
<dbReference type="InterPro" id="IPR050173">
    <property type="entry name" value="ABC_transporter_C-like"/>
</dbReference>
<comment type="subcellular location">
    <subcellularLocation>
        <location evidence="1">Cell membrane</location>
        <topology evidence="1">Multi-pass membrane protein</topology>
    </subcellularLocation>
</comment>
<feature type="transmembrane region" description="Helical" evidence="9">
    <location>
        <begin position="32"/>
        <end position="55"/>
    </location>
</feature>
<keyword evidence="4 9" id="KW-0812">Transmembrane</keyword>
<dbReference type="PANTHER" id="PTHR24223">
    <property type="entry name" value="ATP-BINDING CASSETTE SUB-FAMILY C"/>
    <property type="match status" value="1"/>
</dbReference>
<evidence type="ECO:0000256" key="2">
    <source>
        <dbReference type="ARBA" id="ARBA00022448"/>
    </source>
</evidence>
<evidence type="ECO:0000259" key="11">
    <source>
        <dbReference type="PROSITE" id="PS50929"/>
    </source>
</evidence>
<sequence length="1635" mass="180041">MAVSGCTNDNSFGPIVQGCRGDFDFTLRFQNIILGILPAAIFILLALTRVATLAFRSRIVGGKVLQFTKLAVIAATAALQLVLLILSSTSNDESVDGDTFAVVNSALGFSQWIVTLALSFAEHSRAPRPSSILTLYLLLQILLDVTRCRTYWLLATSFQITRYAGVFTATIGLKVITLLLELQNKARWMSWRKEDHSPEETSSLFNLGVYFWLNGIFRNGFKKTLSIREDLYILDHEMQSKILLDRLTTSFAKSSANVGKRFRLAKALGRALIVPLILPVVPRIAMIGFQYAQPFFIHALLEYLIHKDVPKNDGYGLIGAATIIYAGIAMSDALFWYFHQRCLYMARGCLASYIYRSTTQGKMTDIGDAAVLTLMSTDVERIIYGFHGLHDFWANIIEIGLGCFLLQRQLGLAFISPIVVILLCVAGTTAIAWAIGERQSRWMDKIESRVGLTSSIISNIKSLRISGITAPVRDLVQKMREQELSIGNKFRWLLIMTATVAFVPSAMSPVVAFAFTNEQLDTLKIFVSFSFITLLTNPLGAMFQSVPAVIAAFVCLERIQKFLEIEPRVDYRKSSRPLSPADGSLLEQGDEKPLGLGQGASKSLISIIDGSFGWTSEKMTLTGISVDVPVGKLTLVVGPVASGKSTFCKALLGEVPFSSGEVIVPSTEAPIGYCEQTPFLKNGSIRDNIIWHSVYNQTRYEEVLDACLLRTDLDILPEGDATTIGSNGIMLSGGQKQRVSLARALYLETDFLLIDDILSGLDNSTGNDVFRRVFGPNGLMRRRNATAILCTHAIRYLPLADHIIILATDGTVGEQGSFDKLAETGIYIPTLGLSDADDASSTNSSIPVEETVAATMPVPLTAFSTVSVGHLEAESRSTGDAKVYRHYYQSVNGWATMTCLLSGIMYAVGRNFPSIWMGFWGSNSFDRTSSFYIGIMGLFRGLQIISLFLCATAVVIFMTTQSGKLLHSEILNTLVNAPLRFFTTTDFGAVTNLFSQDMTLIDGELPISLLNTVIQIFDVFAMAVVVAVGAPWLAIAYPVVFSIIYMLQMFYLRTSRQLRLLDLEAKSPLYAHFLDTIRGIATVRAQKLREQEILFNQDLLDLSQRPAYLLAMAQRFLATFLNLIVMVLAVGVVAISTQLRTNSGFAGSSLVTLMTWGESISSLIQYYTQVEVSIGAVSRLKAFAQNVPSENLDQEDLEPAEEWPTKGDIAIRGVSASYKNEDESPASEDDEEAPNLALEDLTILVKPGQKVALCGRTGSGKSSIILLLLRLLDPLSNQSENIVIDGVPYNRVNRSILRRRLIAVPQDPVFLPDGSSIKENLDPFNVASDEECLAVLEDVRLTKFATDHGSIHAGIRADELSAGQKQLFSLGRAVLRRRVKQRLFSIHGGVLLLDEVSSSVDSATDNLVQEIIKEEFADYTIVMVSHRLNIVMEYFDSVVVLDRGRVVETGDPRDLAKTEGSWFSQLWAMEKKLGQETVWILTTITADIYSGVHPRASSAFVEQATSQSLFHYSRRVVMETAMRILAWPSSLGLIAGSEDRDLQGYLGRFQRQASVSLSVSIISDLEDGIFGTSCVEHRVKVSSGVHVRKDLLFLADAEAFIKSLLGNLQQNDVEDAIYQAIDSAVGLCYEAVDQR</sequence>
<dbReference type="Pfam" id="PF24357">
    <property type="entry name" value="TMD0_ABC"/>
    <property type="match status" value="1"/>
</dbReference>
<comment type="caution">
    <text evidence="12">The sequence shown here is derived from an EMBL/GenBank/DDBJ whole genome shotgun (WGS) entry which is preliminary data.</text>
</comment>
<dbReference type="PANTHER" id="PTHR24223:SF345">
    <property type="entry name" value="ABC MULTIDRUG TRANSPORTER (EUROFUNG)"/>
    <property type="match status" value="1"/>
</dbReference>
<dbReference type="CDD" id="cd18579">
    <property type="entry name" value="ABC_6TM_ABCC_D1"/>
    <property type="match status" value="1"/>
</dbReference>
<keyword evidence="8 9" id="KW-0472">Membrane</keyword>
<dbReference type="Gene3D" id="1.20.1560.10">
    <property type="entry name" value="ABC transporter type 1, transmembrane domain"/>
    <property type="match status" value="2"/>
</dbReference>
<accession>A0A2T4GZ02</accession>
<evidence type="ECO:0000256" key="6">
    <source>
        <dbReference type="ARBA" id="ARBA00022840"/>
    </source>
</evidence>
<dbReference type="Pfam" id="PF00005">
    <property type="entry name" value="ABC_tran"/>
    <property type="match status" value="2"/>
</dbReference>
<keyword evidence="7 9" id="KW-1133">Transmembrane helix</keyword>
<keyword evidence="3" id="KW-1003">Cell membrane</keyword>
<evidence type="ECO:0000313" key="13">
    <source>
        <dbReference type="Proteomes" id="UP000241587"/>
    </source>
</evidence>
<feature type="transmembrane region" description="Helical" evidence="9">
    <location>
        <begin position="271"/>
        <end position="292"/>
    </location>
</feature>
<protein>
    <submittedName>
        <fullName evidence="12">Canalicular multispecific organic anion transporter 1</fullName>
    </submittedName>
</protein>
<feature type="transmembrane region" description="Helical" evidence="9">
    <location>
        <begin position="929"/>
        <end position="957"/>
    </location>
</feature>
<dbReference type="FunFam" id="1.20.1560.10:FF:000055">
    <property type="entry name" value="ABC multidrug transporter (Eurofung)"/>
    <property type="match status" value="1"/>
</dbReference>
<gene>
    <name evidence="12" type="ORF">FCULG_00010968</name>
</gene>
<feature type="transmembrane region" description="Helical" evidence="9">
    <location>
        <begin position="492"/>
        <end position="515"/>
    </location>
</feature>
<feature type="domain" description="ABC transporter" evidence="10">
    <location>
        <begin position="605"/>
        <end position="834"/>
    </location>
</feature>
<evidence type="ECO:0000256" key="4">
    <source>
        <dbReference type="ARBA" id="ARBA00022692"/>
    </source>
</evidence>
<reference evidence="12 13" key="1">
    <citation type="submission" date="2018-02" db="EMBL/GenBank/DDBJ databases">
        <title>Fusarium culmorum secondary metabolites in fungal-bacterial-plant interactions.</title>
        <authorList>
            <person name="Schmidt R."/>
        </authorList>
    </citation>
    <scope>NUCLEOTIDE SEQUENCE [LARGE SCALE GENOMIC DNA]</scope>
    <source>
        <strain evidence="12 13">PV</strain>
    </source>
</reference>
<feature type="transmembrane region" description="Helical" evidence="9">
    <location>
        <begin position="1116"/>
        <end position="1135"/>
    </location>
</feature>
<dbReference type="InterPro" id="IPR036640">
    <property type="entry name" value="ABC1_TM_sf"/>
</dbReference>
<feature type="transmembrane region" description="Helical" evidence="9">
    <location>
        <begin position="1008"/>
        <end position="1028"/>
    </location>
</feature>
<feature type="transmembrane region" description="Helical" evidence="9">
    <location>
        <begin position="891"/>
        <end position="909"/>
    </location>
</feature>
<evidence type="ECO:0000256" key="7">
    <source>
        <dbReference type="ARBA" id="ARBA00022989"/>
    </source>
</evidence>
<feature type="transmembrane region" description="Helical" evidence="9">
    <location>
        <begin position="382"/>
        <end position="407"/>
    </location>
</feature>
<dbReference type="InterPro" id="IPR044726">
    <property type="entry name" value="ABCC_6TM_D2"/>
</dbReference>
<feature type="transmembrane region" description="Helical" evidence="9">
    <location>
        <begin position="1034"/>
        <end position="1052"/>
    </location>
</feature>
<dbReference type="OMA" id="LCTHAIK"/>
<dbReference type="PROSITE" id="PS50929">
    <property type="entry name" value="ABC_TM1F"/>
    <property type="match status" value="2"/>
</dbReference>
<dbReference type="GO" id="GO:0005886">
    <property type="term" value="C:plasma membrane"/>
    <property type="evidence" value="ECO:0007669"/>
    <property type="project" value="UniProtKB-SubCell"/>
</dbReference>
<dbReference type="InterPro" id="IPR017871">
    <property type="entry name" value="ABC_transporter-like_CS"/>
</dbReference>
<dbReference type="SUPFAM" id="SSF52540">
    <property type="entry name" value="P-loop containing nucleoside triphosphate hydrolases"/>
    <property type="match status" value="2"/>
</dbReference>
<evidence type="ECO:0000256" key="9">
    <source>
        <dbReference type="SAM" id="Phobius"/>
    </source>
</evidence>
<feature type="domain" description="ABC transporter" evidence="10">
    <location>
        <begin position="1218"/>
        <end position="1468"/>
    </location>
</feature>
<feature type="transmembrane region" description="Helical" evidence="9">
    <location>
        <begin position="315"/>
        <end position="338"/>
    </location>
</feature>
<dbReference type="InterPro" id="IPR044746">
    <property type="entry name" value="ABCC_6TM_D1"/>
</dbReference>
<organism evidence="12 13">
    <name type="scientific">Fusarium culmorum</name>
    <dbReference type="NCBI Taxonomy" id="5516"/>
    <lineage>
        <taxon>Eukaryota</taxon>
        <taxon>Fungi</taxon>
        <taxon>Dikarya</taxon>
        <taxon>Ascomycota</taxon>
        <taxon>Pezizomycotina</taxon>
        <taxon>Sordariomycetes</taxon>
        <taxon>Hypocreomycetidae</taxon>
        <taxon>Hypocreales</taxon>
        <taxon>Nectriaceae</taxon>
        <taxon>Fusarium</taxon>
    </lineage>
</organism>
<proteinExistence type="predicted"/>
<dbReference type="Pfam" id="PF00664">
    <property type="entry name" value="ABC_membrane"/>
    <property type="match status" value="1"/>
</dbReference>
<dbReference type="SUPFAM" id="SSF90123">
    <property type="entry name" value="ABC transporter transmembrane region"/>
    <property type="match status" value="2"/>
</dbReference>
<dbReference type="EMBL" id="PVEM01000004">
    <property type="protein sequence ID" value="PTD08780.1"/>
    <property type="molecule type" value="Genomic_DNA"/>
</dbReference>
<evidence type="ECO:0000256" key="1">
    <source>
        <dbReference type="ARBA" id="ARBA00004651"/>
    </source>
</evidence>
<keyword evidence="6" id="KW-0067">ATP-binding</keyword>
<dbReference type="InterPro" id="IPR011527">
    <property type="entry name" value="ABC1_TM_dom"/>
</dbReference>
<feature type="domain" description="ABC transmembrane type-1" evidence="11">
    <location>
        <begin position="284"/>
        <end position="551"/>
    </location>
</feature>
<dbReference type="GO" id="GO:0016887">
    <property type="term" value="F:ATP hydrolysis activity"/>
    <property type="evidence" value="ECO:0007669"/>
    <property type="project" value="InterPro"/>
</dbReference>
<dbReference type="GO" id="GO:0005524">
    <property type="term" value="F:ATP binding"/>
    <property type="evidence" value="ECO:0007669"/>
    <property type="project" value="UniProtKB-KW"/>
</dbReference>
<evidence type="ECO:0000313" key="12">
    <source>
        <dbReference type="EMBL" id="PTD08780.1"/>
    </source>
</evidence>
<keyword evidence="5" id="KW-0547">Nucleotide-binding</keyword>
<dbReference type="Gene3D" id="3.40.50.300">
    <property type="entry name" value="P-loop containing nucleotide triphosphate hydrolases"/>
    <property type="match status" value="2"/>
</dbReference>